<evidence type="ECO:0000313" key="1">
    <source>
        <dbReference type="EMBL" id="KAF1840656.1"/>
    </source>
</evidence>
<dbReference type="GeneID" id="63854578"/>
<gene>
    <name evidence="1" type="ORF">K460DRAFT_410072</name>
</gene>
<name>A0A9P4G840_9PLEO</name>
<dbReference type="OrthoDB" id="3799981at2759"/>
<sequence>MSQPSASPLLSLPEELQLGILEHIITRTDLKALCLTSKALRFHAIPRLYERIDIRLWSSHDTDRFLQCDVAWAGNHLRHTRELVVEDERITEEIESVHTGPIKLPQSYPHSEEKQYPPEDRDDFLYEILQMFPDHVLHRFCFLSRRHLNPLLNGHLCSYQNAIQDLQMSLHAEPSQPEHLPQLFYGSKSLDLYIIEHWNIDLLLHNIMFIGHSLQQLSLSTERSQDLPRQITESVLKGNVTQHTPNLKQLKLSGMEIGNLFHPLSQFVNFPALTHIELSACHRVDQFLTDLGNSAQEDGLCLENIAVDVVSPPSDEQQSLDSCFKKIFKACRSIRSLHVGFDVCPEPPQIIMDQILSKGRDLRLLSLHSSMGVNVFAEDDLDKICSVCPNLQQLGYEIEEVALIVLKSDSSYKQFIEAVRHLRELRLLHVRIPDIGHLGRLGTNSANMRVLDMQMQRAANQIFGDLHRGQDYKLDALVIGHLTTLGEPDEERLPQYCFIKGQQTDSLNRTVAVGVPVTRVMLRRTHPYTDILDLDPGVSVWEHWVGRAM</sequence>
<reference evidence="1" key="1">
    <citation type="submission" date="2020-01" db="EMBL/GenBank/DDBJ databases">
        <authorList>
            <consortium name="DOE Joint Genome Institute"/>
            <person name="Haridas S."/>
            <person name="Albert R."/>
            <person name="Binder M."/>
            <person name="Bloem J."/>
            <person name="Labutti K."/>
            <person name="Salamov A."/>
            <person name="Andreopoulos B."/>
            <person name="Baker S.E."/>
            <person name="Barry K."/>
            <person name="Bills G."/>
            <person name="Bluhm B.H."/>
            <person name="Cannon C."/>
            <person name="Castanera R."/>
            <person name="Culley D.E."/>
            <person name="Daum C."/>
            <person name="Ezra D."/>
            <person name="Gonzalez J.B."/>
            <person name="Henrissat B."/>
            <person name="Kuo A."/>
            <person name="Liang C."/>
            <person name="Lipzen A."/>
            <person name="Lutzoni F."/>
            <person name="Magnuson J."/>
            <person name="Mondo S."/>
            <person name="Nolan M."/>
            <person name="Ohm R."/>
            <person name="Pangilinan J."/>
            <person name="Park H.-J."/>
            <person name="Ramirez L."/>
            <person name="Alfaro M."/>
            <person name="Sun H."/>
            <person name="Tritt A."/>
            <person name="Yoshinaga Y."/>
            <person name="Zwiers L.-H."/>
            <person name="Turgeon B.G."/>
            <person name="Goodwin S.B."/>
            <person name="Spatafora J.W."/>
            <person name="Crous P.W."/>
            <person name="Grigoriev I.V."/>
        </authorList>
    </citation>
    <scope>NUCLEOTIDE SEQUENCE</scope>
    <source>
        <strain evidence="1">CBS 394.84</strain>
    </source>
</reference>
<keyword evidence="2" id="KW-1185">Reference proteome</keyword>
<evidence type="ECO:0000313" key="2">
    <source>
        <dbReference type="Proteomes" id="UP000800039"/>
    </source>
</evidence>
<organism evidence="1 2">
    <name type="scientific">Cucurbitaria berberidis CBS 394.84</name>
    <dbReference type="NCBI Taxonomy" id="1168544"/>
    <lineage>
        <taxon>Eukaryota</taxon>
        <taxon>Fungi</taxon>
        <taxon>Dikarya</taxon>
        <taxon>Ascomycota</taxon>
        <taxon>Pezizomycotina</taxon>
        <taxon>Dothideomycetes</taxon>
        <taxon>Pleosporomycetidae</taxon>
        <taxon>Pleosporales</taxon>
        <taxon>Pleosporineae</taxon>
        <taxon>Cucurbitariaceae</taxon>
        <taxon>Cucurbitaria</taxon>
    </lineage>
</organism>
<evidence type="ECO:0008006" key="3">
    <source>
        <dbReference type="Google" id="ProtNLM"/>
    </source>
</evidence>
<comment type="caution">
    <text evidence="1">The sequence shown here is derived from an EMBL/GenBank/DDBJ whole genome shotgun (WGS) entry which is preliminary data.</text>
</comment>
<dbReference type="SUPFAM" id="SSF52047">
    <property type="entry name" value="RNI-like"/>
    <property type="match status" value="1"/>
</dbReference>
<dbReference type="AlphaFoldDB" id="A0A9P4G840"/>
<dbReference type="EMBL" id="ML976619">
    <property type="protein sequence ID" value="KAF1840656.1"/>
    <property type="molecule type" value="Genomic_DNA"/>
</dbReference>
<dbReference type="InterPro" id="IPR032675">
    <property type="entry name" value="LRR_dom_sf"/>
</dbReference>
<protein>
    <recommendedName>
        <fullName evidence="3">F-box domain-containing protein</fullName>
    </recommendedName>
</protein>
<dbReference type="Gene3D" id="3.80.10.10">
    <property type="entry name" value="Ribonuclease Inhibitor"/>
    <property type="match status" value="1"/>
</dbReference>
<dbReference type="Proteomes" id="UP000800039">
    <property type="component" value="Unassembled WGS sequence"/>
</dbReference>
<proteinExistence type="predicted"/>
<accession>A0A9P4G840</accession>
<dbReference type="RefSeq" id="XP_040783219.1">
    <property type="nucleotide sequence ID" value="XM_040937328.1"/>
</dbReference>